<dbReference type="Proteomes" id="UP001152803">
    <property type="component" value="Unassembled WGS sequence"/>
</dbReference>
<feature type="compositionally biased region" description="Polar residues" evidence="8">
    <location>
        <begin position="620"/>
        <end position="631"/>
    </location>
</feature>
<dbReference type="Gene3D" id="1.20.900.10">
    <property type="entry name" value="Dbl homology (DH) domain"/>
    <property type="match status" value="1"/>
</dbReference>
<feature type="compositionally biased region" description="Acidic residues" evidence="8">
    <location>
        <begin position="32"/>
        <end position="48"/>
    </location>
</feature>
<evidence type="ECO:0000313" key="13">
    <source>
        <dbReference type="Proteomes" id="UP001152803"/>
    </source>
</evidence>
<dbReference type="Pfam" id="PF13855">
    <property type="entry name" value="LRR_8"/>
    <property type="match status" value="1"/>
</dbReference>
<evidence type="ECO:0000256" key="3">
    <source>
        <dbReference type="ARBA" id="ARBA00022490"/>
    </source>
</evidence>
<dbReference type="Pfam" id="PF00018">
    <property type="entry name" value="SH3_1"/>
    <property type="match status" value="1"/>
</dbReference>
<evidence type="ECO:0000256" key="5">
    <source>
        <dbReference type="ARBA" id="ARBA00022658"/>
    </source>
</evidence>
<dbReference type="GO" id="GO:0005737">
    <property type="term" value="C:cytoplasm"/>
    <property type="evidence" value="ECO:0007669"/>
    <property type="project" value="UniProtKB-SubCell"/>
</dbReference>
<evidence type="ECO:0000256" key="7">
    <source>
        <dbReference type="PROSITE-ProRule" id="PRU00192"/>
    </source>
</evidence>
<comment type="subcellular location">
    <subcellularLocation>
        <location evidence="1">Cytoplasm</location>
    </subcellularLocation>
</comment>
<dbReference type="InterPro" id="IPR035899">
    <property type="entry name" value="DBL_dom_sf"/>
</dbReference>
<keyword evidence="6" id="KW-0677">Repeat</keyword>
<evidence type="ECO:0008006" key="14">
    <source>
        <dbReference type="Google" id="ProtNLM"/>
    </source>
</evidence>
<feature type="region of interest" description="Disordered" evidence="8">
    <location>
        <begin position="332"/>
        <end position="357"/>
    </location>
</feature>
<feature type="compositionally biased region" description="Polar residues" evidence="8">
    <location>
        <begin position="677"/>
        <end position="686"/>
    </location>
</feature>
<organism evidence="12 13">
    <name type="scientific">Conger conger</name>
    <name type="common">Conger eel</name>
    <name type="synonym">Muraena conger</name>
    <dbReference type="NCBI Taxonomy" id="82655"/>
    <lineage>
        <taxon>Eukaryota</taxon>
        <taxon>Metazoa</taxon>
        <taxon>Chordata</taxon>
        <taxon>Craniata</taxon>
        <taxon>Vertebrata</taxon>
        <taxon>Euteleostomi</taxon>
        <taxon>Actinopterygii</taxon>
        <taxon>Neopterygii</taxon>
        <taxon>Teleostei</taxon>
        <taxon>Anguilliformes</taxon>
        <taxon>Congridae</taxon>
        <taxon>Conger</taxon>
    </lineage>
</organism>
<feature type="compositionally biased region" description="Polar residues" evidence="8">
    <location>
        <begin position="523"/>
        <end position="536"/>
    </location>
</feature>
<keyword evidence="5" id="KW-0344">Guanine-nucleotide releasing factor</keyword>
<dbReference type="SUPFAM" id="SSF52058">
    <property type="entry name" value="L domain-like"/>
    <property type="match status" value="1"/>
</dbReference>
<evidence type="ECO:0000259" key="9">
    <source>
        <dbReference type="PROSITE" id="PS50002"/>
    </source>
</evidence>
<dbReference type="Pfam" id="PF22697">
    <property type="entry name" value="SOS1_NGEF_PH"/>
    <property type="match status" value="1"/>
</dbReference>
<protein>
    <recommendedName>
        <fullName evidence="14">Rho guanine nucleotide exchange factor 4</fullName>
    </recommendedName>
</protein>
<feature type="region of interest" description="Disordered" evidence="8">
    <location>
        <begin position="1058"/>
        <end position="1093"/>
    </location>
</feature>
<evidence type="ECO:0000256" key="8">
    <source>
        <dbReference type="SAM" id="MobiDB-lite"/>
    </source>
</evidence>
<dbReference type="InterPro" id="IPR001452">
    <property type="entry name" value="SH3_domain"/>
</dbReference>
<feature type="compositionally biased region" description="Polar residues" evidence="8">
    <location>
        <begin position="915"/>
        <end position="925"/>
    </location>
</feature>
<accession>A0A9Q1DRN5</accession>
<feature type="domain" description="DH" evidence="11">
    <location>
        <begin position="1454"/>
        <end position="1638"/>
    </location>
</feature>
<feature type="region of interest" description="Disordered" evidence="8">
    <location>
        <begin position="805"/>
        <end position="833"/>
    </location>
</feature>
<reference evidence="12" key="1">
    <citation type="journal article" date="2023" name="Science">
        <title>Genome structures resolve the early diversification of teleost fishes.</title>
        <authorList>
            <person name="Parey E."/>
            <person name="Louis A."/>
            <person name="Montfort J."/>
            <person name="Bouchez O."/>
            <person name="Roques C."/>
            <person name="Iampietro C."/>
            <person name="Lluch J."/>
            <person name="Castinel A."/>
            <person name="Donnadieu C."/>
            <person name="Desvignes T."/>
            <person name="Floi Bucao C."/>
            <person name="Jouanno E."/>
            <person name="Wen M."/>
            <person name="Mejri S."/>
            <person name="Dirks R."/>
            <person name="Jansen H."/>
            <person name="Henkel C."/>
            <person name="Chen W.J."/>
            <person name="Zahm M."/>
            <person name="Cabau C."/>
            <person name="Klopp C."/>
            <person name="Thompson A.W."/>
            <person name="Robinson-Rechavi M."/>
            <person name="Braasch I."/>
            <person name="Lecointre G."/>
            <person name="Bobe J."/>
            <person name="Postlethwait J.H."/>
            <person name="Berthelot C."/>
            <person name="Roest Crollius H."/>
            <person name="Guiguen Y."/>
        </authorList>
    </citation>
    <scope>NUCLEOTIDE SEQUENCE</scope>
    <source>
        <strain evidence="12">Concon-B</strain>
    </source>
</reference>
<dbReference type="SMART" id="SM00369">
    <property type="entry name" value="LRR_TYP"/>
    <property type="match status" value="4"/>
</dbReference>
<feature type="domain" description="PH" evidence="10">
    <location>
        <begin position="1669"/>
        <end position="1776"/>
    </location>
</feature>
<feature type="region of interest" description="Disordered" evidence="8">
    <location>
        <begin position="218"/>
        <end position="294"/>
    </location>
</feature>
<evidence type="ECO:0000256" key="6">
    <source>
        <dbReference type="ARBA" id="ARBA00022737"/>
    </source>
</evidence>
<keyword evidence="13" id="KW-1185">Reference proteome</keyword>
<dbReference type="SUPFAM" id="SSF50044">
    <property type="entry name" value="SH3-domain"/>
    <property type="match status" value="1"/>
</dbReference>
<dbReference type="PROSITE" id="PS50002">
    <property type="entry name" value="SH3"/>
    <property type="match status" value="1"/>
</dbReference>
<dbReference type="InterPro" id="IPR013320">
    <property type="entry name" value="ConA-like_dom_sf"/>
</dbReference>
<dbReference type="EMBL" id="JAFJMO010000004">
    <property type="protein sequence ID" value="KAJ8279173.1"/>
    <property type="molecule type" value="Genomic_DNA"/>
</dbReference>
<feature type="region of interest" description="Disordered" evidence="8">
    <location>
        <begin position="581"/>
        <end position="706"/>
    </location>
</feature>
<dbReference type="InterPro" id="IPR001331">
    <property type="entry name" value="GDS_CDC24_CS"/>
</dbReference>
<sequence length="2294" mass="253500">MGAGTSWVLVRTCDLVFDAAVFSGLWSQTQEALEEPANDSEHLEDGDEGQNLLEWGGRTQDAADECCDSRPWHSDTFSDLCSDGEGCFSTLLAAEESYLGWCPENSFHPPECRSRPRERSLRIANSTETHGGHAPETHGGQCSETYYVGIPGTSAETKACYDRAGVGFAVKHRDVDVVPPAPLSFEQPCSQPPQDFGPDDVTEICQLISELLGLLNDNTEEEGGHIPVTPPCSNPCKRVSTDNGQKASPLSPQGDSEVSHPECSRLVDSSQLTSQASPGEKRADSVLGPLGRQDDHNLLSAPHIYCVESAHSQPESHTVEPSTLIPKELDVLDSDKDTDPNEGETLNTSGSDQDDIPVRRIEITIGTSSTLCKQVQSHLVQLNGVSEEHCHTSSDWHSDPNNNTKTPAEQRHSGSLTHPEVTTAKQSADISSEEAGGHSSSDTLQQTLDRDTGSSSSALKVEDPPRTLKPKLRACSSNDFEGINFELDQSEVQELERLHQQGLLTDEDSTVSQNQDVEDVSTTKRVSGSQSTLQNNDPERLESLACYLESRGILLHTIESEEEGHTSDLMSETLGENVPAGETIESNALNESVKDRTGPGSEDVSSTPSHLMSFREHSSGVGSEQQLTSVSDPDDQKMIVVPNGDMANQRHRSPTTVSQDLDNTSTNSEETDDNPSFLGSTVSLHSATKVKGTKSRSGSKGSKFSVFSKMPSFRKGKAVVRESKSRTDSQDALFYRSHLSPNAPQLKELEQQGENSDDDVFSKDDVLNQSVEKVFGVVRHDLDAEDHGFSLSTPRTKHVRRLYEQGTHNGDPGSSPETPPPPEGVGYKRSKSSDSLSLRLRFAQAHKSLSSFFESRANDKENEEEEPPQPASDRAKAKHARRKLKKAKEAEFFKQALSLSDADGNKPSFRAQGSAWDSPSPQDSPASLRATCHTDPLNNIGALQDSAGESPQESRSECRRRRGLPNGLSVTGQSPDSSHPSSDDSETSVPEDYGPRSPMSPSATATLSSQLTPTWDVPIRPMSPKPQSPRPGGQCRTFRYPSSRASTLSLILVGQGASVEGLSDPPKKPKTLKPRATPCTSPNSECQHEDRVGRQSQISLVTSMSVDEFELTQEASKAASLDRGKRPLPESGSCILFQRQRAESCPDPAAKREAGRRRRCCSDDLWIEEERSRKRKLARVARASLSQLSGQLWGEPEKARGRLSLTNMEPFPSLPLKAHCFSQSTPIGLDCLGWARRVSFPTLRDGRPAAGGSCSSGSGSGSSGLSPGSDSDSSPGAGLGGGMGGGFRGFLSHYWSLESLHSTTAAVIPDGAPDKACLGEDLGSEEDLYEEFRSTGHRFGHPGGGGEQLAINELISDGSVVYAEALWDHVTMDDQELGFNAGDVIEVVDATNKEWWWGRILDSEGWFPASFVRLRVNQDEPMEEYVAKMEDSREEDSASTGRLLGPGLPCKEQMRANVINEIMSTERDYIKHLKDICEGYIKQCRKRTDMFTEDQLRTIFGNIDELYRFQKKFVKGLEKRFNKEQPHLSEIGSCFLEHQTDFQIYSEYCNNHPNACLQLSKLMKVNKYVFFFEACRLLQKMIDISLDGFLLTPVQKICKYPLQLAELLKYTNPQHRDYKDVEAALNAMKNVARLINERKRRLENIDKIAQWQSSIEDWEGEDILSRSSDLIFSGEMTKISQPQAKTQQRMFFLFDHQMVYCKKDLLRRDILYYKGRVDMDQMEVLDLEDGKDKDLNVSVKNALKLRSLGGEEVHLLCAKKPEQKQRWLRAFTDERGQVQHDHETGFSITEVQKKQAMLNACKSHPAGKPKAVTRPYYDFLLRQKHPTLPTALPQQQVFMLAEPKRKTSNFWHNIGRLTPFKKQSSSQMPSATCDIPADIAMVAPATIPMATPLARGWGIWGANMAAGIPLGCTTVVWWMTWGGAAYSGFSWHWNSCLADENSEVWRSLCARSLSEEALRSDILCNLPTYKGKLKSYQHALSSHDCSRNVYVKKNGFTLHRNPIAQSTDGARGKIGFSEGRHAWEIWWEGPLGTVAVIGIATKRAAMQCQGYVALLGSDDQSWGWNLVDNNLLHNGEVNGNFPQCNNAPKYQGHFDTAQAGDQTSNPPTARRLLLLPEPCNLLDTIESDAFLSTRHLESLSLADNNLSKGYSQTGLALRALTKLRTLDLSGNGLTEEKASFVLENLTSLEYLSLSRNVMLRLDTDIFRDLHQLRELNLERNMLFEIDGAFDHLQKLQRLNLAFNSLPCLVNFQLTQLVELNASHNVTAQGCAVPLKQECEGSPSSWVHKAQRHPE</sequence>
<dbReference type="SMART" id="SM00326">
    <property type="entry name" value="SH3"/>
    <property type="match status" value="1"/>
</dbReference>
<keyword evidence="3" id="KW-0963">Cytoplasm</keyword>
<feature type="compositionally biased region" description="Low complexity" evidence="8">
    <location>
        <begin position="695"/>
        <end position="706"/>
    </location>
</feature>
<dbReference type="GO" id="GO:0035556">
    <property type="term" value="P:intracellular signal transduction"/>
    <property type="evidence" value="ECO:0007669"/>
    <property type="project" value="InterPro"/>
</dbReference>
<evidence type="ECO:0000256" key="1">
    <source>
        <dbReference type="ARBA" id="ARBA00004496"/>
    </source>
</evidence>
<dbReference type="PROSITE" id="PS50003">
    <property type="entry name" value="PH_DOMAIN"/>
    <property type="match status" value="1"/>
</dbReference>
<feature type="domain" description="SH3" evidence="9">
    <location>
        <begin position="1358"/>
        <end position="1417"/>
    </location>
</feature>
<dbReference type="SMART" id="SM00325">
    <property type="entry name" value="RhoGEF"/>
    <property type="match status" value="1"/>
</dbReference>
<dbReference type="Gene3D" id="2.30.29.30">
    <property type="entry name" value="Pleckstrin-homology domain (PH domain)/Phosphotyrosine-binding domain (PTB)"/>
    <property type="match status" value="1"/>
</dbReference>
<feature type="region of interest" description="Disordered" evidence="8">
    <location>
        <begin position="1246"/>
        <end position="1279"/>
    </location>
</feature>
<feature type="compositionally biased region" description="Polar residues" evidence="8">
    <location>
        <begin position="654"/>
        <end position="668"/>
    </location>
</feature>
<feature type="compositionally biased region" description="Low complexity" evidence="8">
    <location>
        <begin position="1248"/>
        <end position="1276"/>
    </location>
</feature>
<feature type="region of interest" description="Disordered" evidence="8">
    <location>
        <begin position="32"/>
        <end position="53"/>
    </location>
</feature>
<feature type="compositionally biased region" description="Polar residues" evidence="8">
    <location>
        <begin position="999"/>
        <end position="1013"/>
    </location>
</feature>
<evidence type="ECO:0000259" key="11">
    <source>
        <dbReference type="PROSITE" id="PS50010"/>
    </source>
</evidence>
<dbReference type="InterPro" id="IPR003591">
    <property type="entry name" value="Leu-rich_rpt_typical-subtyp"/>
</dbReference>
<dbReference type="SUPFAM" id="SSF49899">
    <property type="entry name" value="Concanavalin A-like lectins/glucanases"/>
    <property type="match status" value="1"/>
</dbReference>
<dbReference type="Gene3D" id="2.30.30.40">
    <property type="entry name" value="SH3 Domains"/>
    <property type="match status" value="1"/>
</dbReference>
<dbReference type="Gene3D" id="2.60.120.920">
    <property type="match status" value="1"/>
</dbReference>
<dbReference type="InterPro" id="IPR055251">
    <property type="entry name" value="SOS1_NGEF_PH"/>
</dbReference>
<dbReference type="SUPFAM" id="SSF50729">
    <property type="entry name" value="PH domain-like"/>
    <property type="match status" value="1"/>
</dbReference>
<dbReference type="InterPro" id="IPR001611">
    <property type="entry name" value="Leu-rich_rpt"/>
</dbReference>
<dbReference type="Pfam" id="PF00621">
    <property type="entry name" value="RhoGEF"/>
    <property type="match status" value="1"/>
</dbReference>
<dbReference type="SUPFAM" id="SSF48065">
    <property type="entry name" value="DBL homology domain (DH-domain)"/>
    <property type="match status" value="1"/>
</dbReference>
<keyword evidence="2 7" id="KW-0728">SH3 domain</keyword>
<dbReference type="InterPro" id="IPR043136">
    <property type="entry name" value="B30.2/SPRY_sf"/>
</dbReference>
<dbReference type="PANTHER" id="PTHR47544">
    <property type="entry name" value="RHO GUANINE NUCLEOTIDE EXCHANGE FACTOR 4"/>
    <property type="match status" value="1"/>
</dbReference>
<dbReference type="Gene3D" id="3.80.10.10">
    <property type="entry name" value="Ribonuclease Inhibitor"/>
    <property type="match status" value="1"/>
</dbReference>
<evidence type="ECO:0000313" key="12">
    <source>
        <dbReference type="EMBL" id="KAJ8279173.1"/>
    </source>
</evidence>
<dbReference type="PANTHER" id="PTHR47544:SF2">
    <property type="entry name" value="RHO GUANINE NUCLEOTIDE EXCHANGE FACTOR 4"/>
    <property type="match status" value="1"/>
</dbReference>
<feature type="compositionally biased region" description="Basic residues" evidence="8">
    <location>
        <begin position="876"/>
        <end position="886"/>
    </location>
</feature>
<feature type="region of interest" description="Disordered" evidence="8">
    <location>
        <begin position="390"/>
        <end position="472"/>
    </location>
</feature>
<dbReference type="FunFam" id="1.20.900.10:FF:000002">
    <property type="entry name" value="Rho guanine nucleotide exchange factor 9"/>
    <property type="match status" value="1"/>
</dbReference>
<feature type="region of interest" description="Disordered" evidence="8">
    <location>
        <begin position="852"/>
        <end position="1039"/>
    </location>
</feature>
<dbReference type="InterPro" id="IPR001849">
    <property type="entry name" value="PH_domain"/>
</dbReference>
<dbReference type="CDD" id="cd00160">
    <property type="entry name" value="RhoGEF"/>
    <property type="match status" value="1"/>
</dbReference>
<dbReference type="InterPro" id="IPR000219">
    <property type="entry name" value="DH_dom"/>
</dbReference>
<dbReference type="CDD" id="cd11973">
    <property type="entry name" value="SH3_ASEF"/>
    <property type="match status" value="1"/>
</dbReference>
<dbReference type="PROSITE" id="PS50010">
    <property type="entry name" value="DH_2"/>
    <property type="match status" value="1"/>
</dbReference>
<evidence type="ECO:0000256" key="2">
    <source>
        <dbReference type="ARBA" id="ARBA00022443"/>
    </source>
</evidence>
<dbReference type="GO" id="GO:0005085">
    <property type="term" value="F:guanyl-nucleotide exchange factor activity"/>
    <property type="evidence" value="ECO:0007669"/>
    <property type="project" value="UniProtKB-KW"/>
</dbReference>
<dbReference type="InterPro" id="IPR036028">
    <property type="entry name" value="SH3-like_dom_sf"/>
</dbReference>
<dbReference type="OrthoDB" id="660555at2759"/>
<feature type="region of interest" description="Disordered" evidence="8">
    <location>
        <begin position="504"/>
        <end position="536"/>
    </location>
</feature>
<keyword evidence="4" id="KW-0433">Leucine-rich repeat</keyword>
<feature type="compositionally biased region" description="Polar residues" evidence="8">
    <location>
        <begin position="241"/>
        <end position="256"/>
    </location>
</feature>
<feature type="compositionally biased region" description="Polar residues" evidence="8">
    <location>
        <begin position="438"/>
        <end position="458"/>
    </location>
</feature>
<proteinExistence type="predicted"/>
<evidence type="ECO:0000259" key="10">
    <source>
        <dbReference type="PROSITE" id="PS50003"/>
    </source>
</evidence>
<comment type="caution">
    <text evidence="12">The sequence shown here is derived from an EMBL/GenBank/DDBJ whole genome shotgun (WGS) entry which is preliminary data.</text>
</comment>
<name>A0A9Q1DRN5_CONCO</name>
<dbReference type="InterPro" id="IPR011993">
    <property type="entry name" value="PH-like_dom_sf"/>
</dbReference>
<evidence type="ECO:0000256" key="4">
    <source>
        <dbReference type="ARBA" id="ARBA00022614"/>
    </source>
</evidence>
<dbReference type="InterPro" id="IPR032675">
    <property type="entry name" value="LRR_dom_sf"/>
</dbReference>
<dbReference type="CDD" id="cd01224">
    <property type="entry name" value="PH_Collybistin_ASEF"/>
    <property type="match status" value="1"/>
</dbReference>
<gene>
    <name evidence="12" type="ORF">COCON_G00062390</name>
</gene>
<dbReference type="SMART" id="SM00233">
    <property type="entry name" value="PH"/>
    <property type="match status" value="1"/>
</dbReference>
<dbReference type="PROSITE" id="PS00741">
    <property type="entry name" value="DH_1"/>
    <property type="match status" value="1"/>
</dbReference>
<feature type="compositionally biased region" description="Polar residues" evidence="8">
    <location>
        <begin position="267"/>
        <end position="277"/>
    </location>
</feature>